<dbReference type="EMBL" id="CP028989">
    <property type="protein sequence ID" value="UUO64753.1"/>
    <property type="molecule type" value="Genomic_DNA"/>
</dbReference>
<dbReference type="AlphaFoldDB" id="A0AAE9SRA9"/>
<evidence type="ECO:0000313" key="2">
    <source>
        <dbReference type="EMBL" id="UUO64753.1"/>
    </source>
</evidence>
<feature type="compositionally biased region" description="Polar residues" evidence="1">
    <location>
        <begin position="9"/>
        <end position="23"/>
    </location>
</feature>
<name>A0AAE9SRA9_9BRAD</name>
<accession>A0AAE9SRA9</accession>
<feature type="region of interest" description="Disordered" evidence="1">
    <location>
        <begin position="1"/>
        <end position="71"/>
    </location>
</feature>
<sequence length="71" mass="7915">MRDTGGGTSANFVHTAAPQNKSAAPSGRKWDCADKCLDKLPTESRKSLQPADLSEVRRPRRDMWMDVNKRA</sequence>
<evidence type="ECO:0000256" key="1">
    <source>
        <dbReference type="SAM" id="MobiDB-lite"/>
    </source>
</evidence>
<organism evidence="2 3">
    <name type="scientific">Bradyrhizobium betae</name>
    <dbReference type="NCBI Taxonomy" id="244734"/>
    <lineage>
        <taxon>Bacteria</taxon>
        <taxon>Pseudomonadati</taxon>
        <taxon>Pseudomonadota</taxon>
        <taxon>Alphaproteobacteria</taxon>
        <taxon>Hyphomicrobiales</taxon>
        <taxon>Nitrobacteraceae</taxon>
        <taxon>Bradyrhizobium</taxon>
    </lineage>
</organism>
<evidence type="ECO:0000313" key="3">
    <source>
        <dbReference type="Proteomes" id="UP001058872"/>
    </source>
</evidence>
<protein>
    <submittedName>
        <fullName evidence="2">Uncharacterized protein</fullName>
    </submittedName>
</protein>
<feature type="compositionally biased region" description="Basic and acidic residues" evidence="1">
    <location>
        <begin position="28"/>
        <end position="46"/>
    </location>
</feature>
<feature type="compositionally biased region" description="Basic and acidic residues" evidence="1">
    <location>
        <begin position="54"/>
        <end position="71"/>
    </location>
</feature>
<dbReference type="Proteomes" id="UP001058872">
    <property type="component" value="Chromosome"/>
</dbReference>
<gene>
    <name evidence="2" type="ORF">DCM83_05665</name>
</gene>
<reference evidence="2" key="1">
    <citation type="submission" date="2018-04" db="EMBL/GenBank/DDBJ databases">
        <title>Genomes of Endosymbiotic and Endophytic Bradyrhizobium Publication status.</title>
        <authorList>
            <person name="Guha S."/>
            <person name="Jorrin B."/>
            <person name="Sarkar M."/>
            <person name="Poole P.S."/>
            <person name="DasGupta M."/>
        </authorList>
    </citation>
    <scope>NUCLEOTIDE SEQUENCE</scope>
    <source>
        <strain evidence="2">WBOS16</strain>
    </source>
</reference>
<proteinExistence type="predicted"/>